<organism evidence="1 2">
    <name type="scientific">Candidatus Fimadaptatus faecigallinarum</name>
    <dbReference type="NCBI Taxonomy" id="2840814"/>
    <lineage>
        <taxon>Bacteria</taxon>
        <taxon>Bacillati</taxon>
        <taxon>Bacillota</taxon>
        <taxon>Clostridia</taxon>
        <taxon>Eubacteriales</taxon>
        <taxon>Candidatus Fimadaptatus</taxon>
    </lineage>
</organism>
<name>A0A9D1LRP9_9FIRM</name>
<accession>A0A9D1LRP9</accession>
<sequence>MRLYITGPVGSGKTTLARRISSLTGVRCVHLDEVVYEPDPTDSWGNRKRPIPERDALFGEILAAPDYIVEDAGRECFIEAMAQADWVVLLEPPMRVRYWQIVRRWARQNLGLERSGYRPRLAVLRAMFRWTRNYATGADGTRARAQRFADKLIVLHTRRDVERYLSSLAR</sequence>
<reference evidence="1" key="2">
    <citation type="journal article" date="2021" name="PeerJ">
        <title>Extensive microbial diversity within the chicken gut microbiome revealed by metagenomics and culture.</title>
        <authorList>
            <person name="Gilroy R."/>
            <person name="Ravi A."/>
            <person name="Getino M."/>
            <person name="Pursley I."/>
            <person name="Horton D.L."/>
            <person name="Alikhan N.F."/>
            <person name="Baker D."/>
            <person name="Gharbi K."/>
            <person name="Hall N."/>
            <person name="Watson M."/>
            <person name="Adriaenssens E.M."/>
            <person name="Foster-Nyarko E."/>
            <person name="Jarju S."/>
            <person name="Secka A."/>
            <person name="Antonio M."/>
            <person name="Oren A."/>
            <person name="Chaudhuri R.R."/>
            <person name="La Ragione R."/>
            <person name="Hildebrand F."/>
            <person name="Pallen M.J."/>
        </authorList>
    </citation>
    <scope>NUCLEOTIDE SEQUENCE</scope>
    <source>
        <strain evidence="1">ChiSxjej2B14-8506</strain>
    </source>
</reference>
<dbReference type="SUPFAM" id="SSF52540">
    <property type="entry name" value="P-loop containing nucleoside triphosphate hydrolases"/>
    <property type="match status" value="1"/>
</dbReference>
<reference evidence="1" key="1">
    <citation type="submission" date="2020-10" db="EMBL/GenBank/DDBJ databases">
        <authorList>
            <person name="Gilroy R."/>
        </authorList>
    </citation>
    <scope>NUCLEOTIDE SEQUENCE</scope>
    <source>
        <strain evidence="1">ChiSxjej2B14-8506</strain>
    </source>
</reference>
<dbReference type="EMBL" id="DVNK01000038">
    <property type="protein sequence ID" value="HIU46833.1"/>
    <property type="molecule type" value="Genomic_DNA"/>
</dbReference>
<comment type="caution">
    <text evidence="1">The sequence shown here is derived from an EMBL/GenBank/DDBJ whole genome shotgun (WGS) entry which is preliminary data.</text>
</comment>
<evidence type="ECO:0008006" key="3">
    <source>
        <dbReference type="Google" id="ProtNLM"/>
    </source>
</evidence>
<dbReference type="PANTHER" id="PTHR37816">
    <property type="entry name" value="YALI0E33011P"/>
    <property type="match status" value="1"/>
</dbReference>
<dbReference type="InterPro" id="IPR052922">
    <property type="entry name" value="Cytidylate_Kinase-2"/>
</dbReference>
<dbReference type="Proteomes" id="UP000824123">
    <property type="component" value="Unassembled WGS sequence"/>
</dbReference>
<gene>
    <name evidence="1" type="ORF">IAC59_06205</name>
</gene>
<dbReference type="AlphaFoldDB" id="A0A9D1LRP9"/>
<dbReference type="PANTHER" id="PTHR37816:SF2">
    <property type="entry name" value="DNA TOPOLOGY MODULATION PROTEIN FLAR-RELATED PROTEIN"/>
    <property type="match status" value="1"/>
</dbReference>
<protein>
    <recommendedName>
        <fullName evidence="3">DNA topology modulation protein FlaR</fullName>
    </recommendedName>
</protein>
<dbReference type="CDD" id="cd02019">
    <property type="entry name" value="NK"/>
    <property type="match status" value="1"/>
</dbReference>
<dbReference type="InterPro" id="IPR027417">
    <property type="entry name" value="P-loop_NTPase"/>
</dbReference>
<dbReference type="Gene3D" id="3.40.50.300">
    <property type="entry name" value="P-loop containing nucleotide triphosphate hydrolases"/>
    <property type="match status" value="1"/>
</dbReference>
<evidence type="ECO:0000313" key="2">
    <source>
        <dbReference type="Proteomes" id="UP000824123"/>
    </source>
</evidence>
<proteinExistence type="predicted"/>
<evidence type="ECO:0000313" key="1">
    <source>
        <dbReference type="EMBL" id="HIU46833.1"/>
    </source>
</evidence>